<dbReference type="EMBL" id="QTSX02004347">
    <property type="protein sequence ID" value="KAJ9065469.1"/>
    <property type="molecule type" value="Genomic_DNA"/>
</dbReference>
<name>A0ACC2SST4_9FUNG</name>
<evidence type="ECO:0000313" key="1">
    <source>
        <dbReference type="EMBL" id="KAJ9065469.1"/>
    </source>
</evidence>
<comment type="caution">
    <text evidence="1">The sequence shown here is derived from an EMBL/GenBank/DDBJ whole genome shotgun (WGS) entry which is preliminary data.</text>
</comment>
<protein>
    <submittedName>
        <fullName evidence="1">Uncharacterized protein</fullName>
    </submittedName>
</protein>
<accession>A0ACC2SST4</accession>
<gene>
    <name evidence="1" type="ORF">DSO57_1019377</name>
</gene>
<keyword evidence="2" id="KW-1185">Reference proteome</keyword>
<dbReference type="Proteomes" id="UP001165960">
    <property type="component" value="Unassembled WGS sequence"/>
</dbReference>
<evidence type="ECO:0000313" key="2">
    <source>
        <dbReference type="Proteomes" id="UP001165960"/>
    </source>
</evidence>
<reference evidence="1" key="1">
    <citation type="submission" date="2022-04" db="EMBL/GenBank/DDBJ databases">
        <title>Genome of the entomopathogenic fungus Entomophthora muscae.</title>
        <authorList>
            <person name="Elya C."/>
            <person name="Lovett B.R."/>
            <person name="Lee E."/>
            <person name="Macias A.M."/>
            <person name="Hajek A.E."/>
            <person name="De Bivort B.L."/>
            <person name="Kasson M.T."/>
            <person name="De Fine Licht H.H."/>
            <person name="Stajich J.E."/>
        </authorList>
    </citation>
    <scope>NUCLEOTIDE SEQUENCE</scope>
    <source>
        <strain evidence="1">Berkeley</strain>
    </source>
</reference>
<proteinExistence type="predicted"/>
<sequence length="112" mass="12168">MTPHVTMQPDHLQETVIANEPTSTHLFVILYITHTGLVDAMVPTNGPWAFLLAPILCWALPIGPAGCPPASFLNLLQAGSLTPGKGIQTETKLLGAPVQCFKPFLRQRRITK</sequence>
<organism evidence="1 2">
    <name type="scientific">Entomophthora muscae</name>
    <dbReference type="NCBI Taxonomy" id="34485"/>
    <lineage>
        <taxon>Eukaryota</taxon>
        <taxon>Fungi</taxon>
        <taxon>Fungi incertae sedis</taxon>
        <taxon>Zoopagomycota</taxon>
        <taxon>Entomophthoromycotina</taxon>
        <taxon>Entomophthoromycetes</taxon>
        <taxon>Entomophthorales</taxon>
        <taxon>Entomophthoraceae</taxon>
        <taxon>Entomophthora</taxon>
    </lineage>
</organism>